<dbReference type="STRING" id="1817813.A2008_13385"/>
<evidence type="ECO:0008006" key="3">
    <source>
        <dbReference type="Google" id="ProtNLM"/>
    </source>
</evidence>
<evidence type="ECO:0000313" key="1">
    <source>
        <dbReference type="EMBL" id="OGM06295.1"/>
    </source>
</evidence>
<accession>A0A1F7WW26</accession>
<gene>
    <name evidence="1" type="ORF">A2008_13385</name>
</gene>
<sequence length="162" mass="17689">MSTILVLAPIIAGAWPVYASLVTGVALSMGYSLVKSQNELYGETGCGANAEAELSEEVDIQSTQKIVATMKDGDSLKFTNASYELTFIKDPRGVCKCQVKCAPGTRSTKAELKREAQKVINKVTQTYVYNKLKTELAQKGYNIISDDVTAGENIKITVRKWK</sequence>
<dbReference type="AlphaFoldDB" id="A0A1F7WW26"/>
<name>A0A1F7WW26_9BACT</name>
<evidence type="ECO:0000313" key="2">
    <source>
        <dbReference type="Proteomes" id="UP000178735"/>
    </source>
</evidence>
<protein>
    <recommendedName>
        <fullName evidence="3">DUF1257 domain-containing protein</fullName>
    </recommendedName>
</protein>
<dbReference type="EMBL" id="MGFH01000070">
    <property type="protein sequence ID" value="OGM06295.1"/>
    <property type="molecule type" value="Genomic_DNA"/>
</dbReference>
<organism evidence="1 2">
    <name type="scientific">Candidatus Wallbacteria bacterium GWC2_49_35</name>
    <dbReference type="NCBI Taxonomy" id="1817813"/>
    <lineage>
        <taxon>Bacteria</taxon>
        <taxon>Candidatus Walliibacteriota</taxon>
    </lineage>
</organism>
<proteinExistence type="predicted"/>
<dbReference type="Proteomes" id="UP000178735">
    <property type="component" value="Unassembled WGS sequence"/>
</dbReference>
<comment type="caution">
    <text evidence="1">The sequence shown here is derived from an EMBL/GenBank/DDBJ whole genome shotgun (WGS) entry which is preliminary data.</text>
</comment>
<reference evidence="1 2" key="1">
    <citation type="journal article" date="2016" name="Nat. Commun.">
        <title>Thousands of microbial genomes shed light on interconnected biogeochemical processes in an aquifer system.</title>
        <authorList>
            <person name="Anantharaman K."/>
            <person name="Brown C.T."/>
            <person name="Hug L.A."/>
            <person name="Sharon I."/>
            <person name="Castelle C.J."/>
            <person name="Probst A.J."/>
            <person name="Thomas B.C."/>
            <person name="Singh A."/>
            <person name="Wilkins M.J."/>
            <person name="Karaoz U."/>
            <person name="Brodie E.L."/>
            <person name="Williams K.H."/>
            <person name="Hubbard S.S."/>
            <person name="Banfield J.F."/>
        </authorList>
    </citation>
    <scope>NUCLEOTIDE SEQUENCE [LARGE SCALE GENOMIC DNA]</scope>
</reference>